<accession>A0AAW0ILM0</accession>
<dbReference type="AlphaFoldDB" id="A0AAW0ILM0"/>
<evidence type="ECO:0000256" key="3">
    <source>
        <dbReference type="ARBA" id="ARBA00023121"/>
    </source>
</evidence>
<keyword evidence="3" id="KW-0446">Lipid-binding</keyword>
<dbReference type="EMBL" id="JBBHLL010000115">
    <property type="protein sequence ID" value="KAK7815214.1"/>
    <property type="molecule type" value="Genomic_DNA"/>
</dbReference>
<dbReference type="SUPFAM" id="SSF55961">
    <property type="entry name" value="Bet v1-like"/>
    <property type="match status" value="2"/>
</dbReference>
<evidence type="ECO:0000313" key="7">
    <source>
        <dbReference type="Proteomes" id="UP001488838"/>
    </source>
</evidence>
<name>A0AAW0ILM0_MYOGA</name>
<dbReference type="PROSITE" id="PS50848">
    <property type="entry name" value="START"/>
    <property type="match status" value="1"/>
</dbReference>
<keyword evidence="2" id="KW-0445">Lipid transport</keyword>
<dbReference type="Proteomes" id="UP001488838">
    <property type="component" value="Unassembled WGS sequence"/>
</dbReference>
<reference evidence="6 7" key="1">
    <citation type="journal article" date="2023" name="bioRxiv">
        <title>Conserved and derived expression patterns and positive selection on dental genes reveal complex evolutionary context of ever-growing rodent molars.</title>
        <authorList>
            <person name="Calamari Z.T."/>
            <person name="Song A."/>
            <person name="Cohen E."/>
            <person name="Akter M."/>
            <person name="Roy R.D."/>
            <person name="Hallikas O."/>
            <person name="Christensen M.M."/>
            <person name="Li P."/>
            <person name="Marangoni P."/>
            <person name="Jernvall J."/>
            <person name="Klein O.D."/>
        </authorList>
    </citation>
    <scope>NUCLEOTIDE SEQUENCE [LARGE SCALE GENOMIC DNA]</scope>
    <source>
        <strain evidence="6">V071</strain>
    </source>
</reference>
<dbReference type="PANTHER" id="PTHR46374:SF3">
    <property type="entry name" value="STAR-RELATED LIPID TRANSFER PROTEIN 5"/>
    <property type="match status" value="1"/>
</dbReference>
<keyword evidence="7" id="KW-1185">Reference proteome</keyword>
<evidence type="ECO:0000256" key="2">
    <source>
        <dbReference type="ARBA" id="ARBA00023055"/>
    </source>
</evidence>
<dbReference type="InterPro" id="IPR002913">
    <property type="entry name" value="START_lipid-bd_dom"/>
</dbReference>
<dbReference type="GO" id="GO:0120020">
    <property type="term" value="F:cholesterol transfer activity"/>
    <property type="evidence" value="ECO:0007669"/>
    <property type="project" value="TreeGrafter"/>
</dbReference>
<comment type="caution">
    <text evidence="6">The sequence shown here is derived from an EMBL/GenBank/DDBJ whole genome shotgun (WGS) entry which is preliminary data.</text>
</comment>
<gene>
    <name evidence="6" type="ORF">U0070_021177</name>
</gene>
<dbReference type="InterPro" id="IPR043556">
    <property type="entry name" value="StARD5/6"/>
</dbReference>
<feature type="domain" description="START" evidence="5">
    <location>
        <begin position="11"/>
        <end position="285"/>
    </location>
</feature>
<evidence type="ECO:0000256" key="4">
    <source>
        <dbReference type="ARBA" id="ARBA00024750"/>
    </source>
</evidence>
<dbReference type="PANTHER" id="PTHR46374">
    <property type="entry name" value="PROTEIN CBG07384"/>
    <property type="match status" value="1"/>
</dbReference>
<evidence type="ECO:0000313" key="6">
    <source>
        <dbReference type="EMBL" id="KAK7815214.1"/>
    </source>
</evidence>
<protein>
    <recommendedName>
        <fullName evidence="5">START domain-containing protein</fullName>
    </recommendedName>
</protein>
<sequence length="285" mass="31769">MDVSWATQESEAVAEKVLRYRRDESGWKKCREGNGVSVSWRPSEEFPGNLYRGEGILCGTVEEVWDCIKPVAGGLREKWDDNVTSFEIVQSITDMLCVSRTSTPSAAMKLISPRDFVDLVLVKKYEDGTISSNGEFTDLMNVFQLPTWNTHRVPRSQVLCEDLTIRAGASVNLCPEMGQRSGPRGQFRDHIVNQRALNTLIDTAGVLPGALRVTSDLKAGAETCLAFPGCQAYCSGVEPNKTKLVTFFQTDLSGYLPQSVVDSFFPRSMAEFYPNLQKAVRKFHH</sequence>
<evidence type="ECO:0000259" key="5">
    <source>
        <dbReference type="PROSITE" id="PS50848"/>
    </source>
</evidence>
<dbReference type="GO" id="GO:0015485">
    <property type="term" value="F:cholesterol binding"/>
    <property type="evidence" value="ECO:0007669"/>
    <property type="project" value="TreeGrafter"/>
</dbReference>
<organism evidence="6 7">
    <name type="scientific">Myodes glareolus</name>
    <name type="common">Bank vole</name>
    <name type="synonym">Clethrionomys glareolus</name>
    <dbReference type="NCBI Taxonomy" id="447135"/>
    <lineage>
        <taxon>Eukaryota</taxon>
        <taxon>Metazoa</taxon>
        <taxon>Chordata</taxon>
        <taxon>Craniata</taxon>
        <taxon>Vertebrata</taxon>
        <taxon>Euteleostomi</taxon>
        <taxon>Mammalia</taxon>
        <taxon>Eutheria</taxon>
        <taxon>Euarchontoglires</taxon>
        <taxon>Glires</taxon>
        <taxon>Rodentia</taxon>
        <taxon>Myomorpha</taxon>
        <taxon>Muroidea</taxon>
        <taxon>Cricetidae</taxon>
        <taxon>Arvicolinae</taxon>
        <taxon>Myodes</taxon>
    </lineage>
</organism>
<dbReference type="Gene3D" id="3.30.530.20">
    <property type="match status" value="2"/>
</dbReference>
<dbReference type="Pfam" id="PF01852">
    <property type="entry name" value="START"/>
    <property type="match status" value="1"/>
</dbReference>
<keyword evidence="1" id="KW-0813">Transport</keyword>
<proteinExistence type="predicted"/>
<comment type="function">
    <text evidence="4">May be involved in the intracellular transport of sterols or other lipids. May bind cholesterol or other sterols.</text>
</comment>
<dbReference type="InterPro" id="IPR023393">
    <property type="entry name" value="START-like_dom_sf"/>
</dbReference>
<dbReference type="GO" id="GO:0070508">
    <property type="term" value="P:cholesterol import"/>
    <property type="evidence" value="ECO:0007669"/>
    <property type="project" value="TreeGrafter"/>
</dbReference>
<evidence type="ECO:0000256" key="1">
    <source>
        <dbReference type="ARBA" id="ARBA00022448"/>
    </source>
</evidence>